<dbReference type="GO" id="GO:0030694">
    <property type="term" value="C:bacterial-type flagellum basal body, rod"/>
    <property type="evidence" value="ECO:0007669"/>
    <property type="project" value="InterPro"/>
</dbReference>
<dbReference type="AlphaFoldDB" id="A0A229FU69"/>
<dbReference type="GO" id="GO:0071973">
    <property type="term" value="P:bacterial-type flagellum-dependent cell motility"/>
    <property type="evidence" value="ECO:0007669"/>
    <property type="project" value="InterPro"/>
</dbReference>
<dbReference type="OrthoDB" id="9788334at2"/>
<evidence type="ECO:0000313" key="8">
    <source>
        <dbReference type="EMBL" id="OXL15571.1"/>
    </source>
</evidence>
<comment type="caution">
    <text evidence="8">The sequence shown here is derived from an EMBL/GenBank/DDBJ whole genome shotgun (WGS) entry which is preliminary data.</text>
</comment>
<dbReference type="PIRSF" id="PIRSF002889">
    <property type="entry name" value="Rod_FlgB"/>
    <property type="match status" value="1"/>
</dbReference>
<reference evidence="8 9" key="1">
    <citation type="submission" date="2017-06" db="EMBL/GenBank/DDBJ databases">
        <title>Reclassification of a Polynucleobacter cosmopolitanus strain isolated from tropical Lake Victoria as Polynucleobacter victoriensis comb. nov.</title>
        <authorList>
            <person name="Hahn M.W."/>
        </authorList>
    </citation>
    <scope>NUCLEOTIDE SEQUENCE [LARGE SCALE GENOMIC DNA]</scope>
    <source>
        <strain evidence="8 9">MWH-MoIso2</strain>
    </source>
</reference>
<keyword evidence="8" id="KW-0966">Cell projection</keyword>
<dbReference type="RefSeq" id="WP_089514610.1">
    <property type="nucleotide sequence ID" value="NZ_NJGG01000001.1"/>
</dbReference>
<protein>
    <recommendedName>
        <fullName evidence="3 6">Flagellar basal body rod protein FlgB</fullName>
    </recommendedName>
</protein>
<keyword evidence="9" id="KW-1185">Reference proteome</keyword>
<comment type="subcellular location">
    <subcellularLocation>
        <location evidence="1 6">Bacterial flagellum basal body</location>
    </subcellularLocation>
</comment>
<dbReference type="InterPro" id="IPR006300">
    <property type="entry name" value="FlgB"/>
</dbReference>
<organism evidence="8 9">
    <name type="scientific">Polynucleobacter cosmopolitanus</name>
    <dbReference type="NCBI Taxonomy" id="351345"/>
    <lineage>
        <taxon>Bacteria</taxon>
        <taxon>Pseudomonadati</taxon>
        <taxon>Pseudomonadota</taxon>
        <taxon>Betaproteobacteria</taxon>
        <taxon>Burkholderiales</taxon>
        <taxon>Burkholderiaceae</taxon>
        <taxon>Polynucleobacter</taxon>
    </lineage>
</organism>
<evidence type="ECO:0000313" key="9">
    <source>
        <dbReference type="Proteomes" id="UP000215188"/>
    </source>
</evidence>
<dbReference type="NCBIfam" id="TIGR01396">
    <property type="entry name" value="FlgB"/>
    <property type="match status" value="1"/>
</dbReference>
<feature type="domain" description="Flagellar basal body rod protein N-terminal" evidence="7">
    <location>
        <begin position="16"/>
        <end position="39"/>
    </location>
</feature>
<name>A0A229FU69_9BURK</name>
<proteinExistence type="inferred from homology"/>
<keyword evidence="4 6" id="KW-0975">Bacterial flagellum</keyword>
<keyword evidence="8" id="KW-0969">Cilium</keyword>
<evidence type="ECO:0000256" key="1">
    <source>
        <dbReference type="ARBA" id="ARBA00004117"/>
    </source>
</evidence>
<comment type="similarity">
    <text evidence="2 6">Belongs to the flagella basal body rod proteins family.</text>
</comment>
<gene>
    <name evidence="8" type="primary">flgB</name>
    <name evidence="8" type="ORF">AOC33_00265</name>
</gene>
<dbReference type="Pfam" id="PF00460">
    <property type="entry name" value="Flg_bb_rod"/>
    <property type="match status" value="1"/>
</dbReference>
<dbReference type="EMBL" id="NJGG01000001">
    <property type="protein sequence ID" value="OXL15571.1"/>
    <property type="molecule type" value="Genomic_DNA"/>
</dbReference>
<dbReference type="Proteomes" id="UP000215188">
    <property type="component" value="Unassembled WGS sequence"/>
</dbReference>
<evidence type="ECO:0000259" key="7">
    <source>
        <dbReference type="Pfam" id="PF00460"/>
    </source>
</evidence>
<evidence type="ECO:0000256" key="4">
    <source>
        <dbReference type="ARBA" id="ARBA00023143"/>
    </source>
</evidence>
<sequence length="132" mass="14588">MSDMQLSPINFYEQVLSLRAQRQQLLASNIANADTPNYKAVDIDFNSAMQTALQQANPAELKLTSSNHLPNTGTIGTAEIKERASKQNSLDGNTVDMDIERAQFTENALQYEAAITLINNQFKNIASVIQNN</sequence>
<dbReference type="PANTHER" id="PTHR30435">
    <property type="entry name" value="FLAGELLAR PROTEIN"/>
    <property type="match status" value="1"/>
</dbReference>
<comment type="function">
    <text evidence="5 6">Structural component of flagellum, the bacterial motility apparatus. Part of the rod structure of flagellar basal body.</text>
</comment>
<dbReference type="PANTHER" id="PTHR30435:SF12">
    <property type="entry name" value="FLAGELLAR BASAL BODY ROD PROTEIN FLGB"/>
    <property type="match status" value="1"/>
</dbReference>
<evidence type="ECO:0000256" key="2">
    <source>
        <dbReference type="ARBA" id="ARBA00009677"/>
    </source>
</evidence>
<accession>A0A229FU69</accession>
<evidence type="ECO:0000256" key="5">
    <source>
        <dbReference type="ARBA" id="ARBA00024934"/>
    </source>
</evidence>
<evidence type="ECO:0000256" key="6">
    <source>
        <dbReference type="PIRNR" id="PIRNR002889"/>
    </source>
</evidence>
<comment type="subunit">
    <text evidence="6">The basal body constitutes a major portion of the flagellar organelle and consists of a number of rings mounted on a central rod.</text>
</comment>
<evidence type="ECO:0000256" key="3">
    <source>
        <dbReference type="ARBA" id="ARBA00014376"/>
    </source>
</evidence>
<keyword evidence="8" id="KW-0282">Flagellum</keyword>
<dbReference type="InterPro" id="IPR001444">
    <property type="entry name" value="Flag_bb_rod_N"/>
</dbReference>